<dbReference type="GO" id="GO:0005525">
    <property type="term" value="F:GTP binding"/>
    <property type="evidence" value="ECO:0007669"/>
    <property type="project" value="UniProtKB-UniRule"/>
</dbReference>
<comment type="subunit">
    <text evidence="11">Homotetramer. Interacts with MFN1 and MFN2; functions as a guanyl-nucleotide exchange factor/GEF for MFN2 and also probably MFN1.</text>
</comment>
<protein>
    <recommendedName>
        <fullName evidence="12">tRNA(His) guanylyltransferase</fullName>
        <ecNumber evidence="12">2.7.7.79</ecNumber>
    </recommendedName>
    <alternativeName>
        <fullName evidence="12">tRNA-histidine guanylyltransferase</fullName>
    </alternativeName>
</protein>
<keyword evidence="8 12" id="KW-0342">GTP-binding</keyword>
<gene>
    <name evidence="17" type="ORF">NEZAVI_LOCUS6029</name>
</gene>
<feature type="binding site" evidence="13">
    <location>
        <begin position="29"/>
        <end position="34"/>
    </location>
    <ligand>
        <name>GTP</name>
        <dbReference type="ChEBI" id="CHEBI:37565"/>
    </ligand>
</feature>
<keyword evidence="18" id="KW-1185">Reference proteome</keyword>
<dbReference type="InterPro" id="IPR038469">
    <property type="entry name" value="tRNAHis_GuaTrfase_Thg1_sf"/>
</dbReference>
<feature type="domain" description="tRNAHis guanylyltransferase catalytic" evidence="15">
    <location>
        <begin position="6"/>
        <end position="135"/>
    </location>
</feature>
<dbReference type="InterPro" id="IPR025845">
    <property type="entry name" value="Thg1_C_dom"/>
</dbReference>
<comment type="similarity">
    <text evidence="1 12">Belongs to the tRNA(His) guanylyltransferase family.</text>
</comment>
<dbReference type="GO" id="GO:0000287">
    <property type="term" value="F:magnesium ion binding"/>
    <property type="evidence" value="ECO:0007669"/>
    <property type="project" value="UniProtKB-UniRule"/>
</dbReference>
<evidence type="ECO:0000313" key="18">
    <source>
        <dbReference type="Proteomes" id="UP001152798"/>
    </source>
</evidence>
<evidence type="ECO:0000256" key="11">
    <source>
        <dbReference type="ARBA" id="ARBA00065710"/>
    </source>
</evidence>
<organism evidence="17 18">
    <name type="scientific">Nezara viridula</name>
    <name type="common">Southern green stink bug</name>
    <name type="synonym">Cimex viridulus</name>
    <dbReference type="NCBI Taxonomy" id="85310"/>
    <lineage>
        <taxon>Eukaryota</taxon>
        <taxon>Metazoa</taxon>
        <taxon>Ecdysozoa</taxon>
        <taxon>Arthropoda</taxon>
        <taxon>Hexapoda</taxon>
        <taxon>Insecta</taxon>
        <taxon>Pterygota</taxon>
        <taxon>Neoptera</taxon>
        <taxon>Paraneoptera</taxon>
        <taxon>Hemiptera</taxon>
        <taxon>Heteroptera</taxon>
        <taxon>Panheteroptera</taxon>
        <taxon>Pentatomomorpha</taxon>
        <taxon>Pentatomoidea</taxon>
        <taxon>Pentatomidae</taxon>
        <taxon>Pentatominae</taxon>
        <taxon>Nezara</taxon>
    </lineage>
</organism>
<feature type="domain" description="Thg1 C-terminal" evidence="16">
    <location>
        <begin position="138"/>
        <end position="216"/>
    </location>
</feature>
<evidence type="ECO:0000256" key="6">
    <source>
        <dbReference type="ARBA" id="ARBA00022741"/>
    </source>
</evidence>
<dbReference type="PANTHER" id="PTHR12729:SF6">
    <property type="entry name" value="TRNA(HIS) GUANYLYLTRANSFERASE-RELATED"/>
    <property type="match status" value="1"/>
</dbReference>
<keyword evidence="7 12" id="KW-0460">Magnesium</keyword>
<dbReference type="InterPro" id="IPR024956">
    <property type="entry name" value="tRNAHis_GuaTrfase_cat"/>
</dbReference>
<dbReference type="PIRSF" id="PIRSF028980">
    <property type="entry name" value="tRNAHis_guanylyltransferase"/>
    <property type="match status" value="1"/>
</dbReference>
<dbReference type="Proteomes" id="UP001152798">
    <property type="component" value="Chromosome 3"/>
</dbReference>
<accession>A0A9P0H5M5</accession>
<name>A0A9P0H5M5_NEZVI</name>
<dbReference type="Pfam" id="PF04446">
    <property type="entry name" value="Thg1"/>
    <property type="match status" value="1"/>
</dbReference>
<feature type="binding site" evidence="14">
    <location>
        <position position="76"/>
    </location>
    <ligand>
        <name>Mg(2+)</name>
        <dbReference type="ChEBI" id="CHEBI:18420"/>
        <label>2</label>
        <note>catalytic</note>
    </ligand>
</feature>
<keyword evidence="6 12" id="KW-0547">Nucleotide-binding</keyword>
<reference evidence="17" key="1">
    <citation type="submission" date="2022-01" db="EMBL/GenBank/DDBJ databases">
        <authorList>
            <person name="King R."/>
        </authorList>
    </citation>
    <scope>NUCLEOTIDE SEQUENCE</scope>
</reference>
<feature type="binding site" evidence="13">
    <location>
        <begin position="75"/>
        <end position="76"/>
    </location>
    <ligand>
        <name>GTP</name>
        <dbReference type="ChEBI" id="CHEBI:37565"/>
    </ligand>
</feature>
<dbReference type="EC" id="2.7.7.79" evidence="12"/>
<keyword evidence="5 12" id="KW-0479">Metal-binding</keyword>
<dbReference type="Gene3D" id="3.30.70.3000">
    <property type="match status" value="1"/>
</dbReference>
<evidence type="ECO:0000256" key="14">
    <source>
        <dbReference type="PIRSR" id="PIRSR028980-2"/>
    </source>
</evidence>
<evidence type="ECO:0000256" key="3">
    <source>
        <dbReference type="ARBA" id="ARBA00022694"/>
    </source>
</evidence>
<evidence type="ECO:0000313" key="17">
    <source>
        <dbReference type="EMBL" id="CAH1395826.1"/>
    </source>
</evidence>
<evidence type="ECO:0000256" key="4">
    <source>
        <dbReference type="ARBA" id="ARBA00022695"/>
    </source>
</evidence>
<dbReference type="InterPro" id="IPR007537">
    <property type="entry name" value="tRNAHis_GuaTrfase_Thg1"/>
</dbReference>
<keyword evidence="2 12" id="KW-0808">Transferase</keyword>
<keyword evidence="4 12" id="KW-0548">Nucleotidyltransferase</keyword>
<evidence type="ECO:0000259" key="16">
    <source>
        <dbReference type="Pfam" id="PF14413"/>
    </source>
</evidence>
<sequence length="275" mass="32444">MAKSKFEYVRYFEQENKCLKNCWIVVRIDGKNFHRFTEIHEFDKPNDINGLNLMSNAAVNVLREFSDINLAFGHSDEFSFVFKKKTNIFNRRSDKILSLVNSIFSSSFVFLWNKYFPNKQLIYAPAFDARIVLYPTDQNLRDYFSWRQADVHVNNLYNTCFWALVLKMGLSPVEAEEKLRGTLSSAKNELLYKNFDINYNNEPEIFRKGTVLVRKCISWEGATKPKSVIIPLHCDIIKDDFWNSHPEILDQSETPLVDKLKLDHYFVCEQKNFKM</sequence>
<feature type="binding site" evidence="14">
    <location>
        <position position="76"/>
    </location>
    <ligand>
        <name>Mg(2+)</name>
        <dbReference type="ChEBI" id="CHEBI:18420"/>
        <label>1</label>
        <note>catalytic</note>
    </ligand>
</feature>
<proteinExistence type="inferred from homology"/>
<evidence type="ECO:0000256" key="10">
    <source>
        <dbReference type="ARBA" id="ARBA00058346"/>
    </source>
</evidence>
<dbReference type="AlphaFoldDB" id="A0A9P0H5M5"/>
<evidence type="ECO:0000256" key="8">
    <source>
        <dbReference type="ARBA" id="ARBA00023134"/>
    </source>
</evidence>
<feature type="binding site" evidence="14">
    <location>
        <position position="29"/>
    </location>
    <ligand>
        <name>Mg(2+)</name>
        <dbReference type="ChEBI" id="CHEBI:18420"/>
        <label>2</label>
        <note>catalytic</note>
    </ligand>
</feature>
<evidence type="ECO:0000256" key="1">
    <source>
        <dbReference type="ARBA" id="ARBA00010113"/>
    </source>
</evidence>
<dbReference type="PANTHER" id="PTHR12729">
    <property type="entry name" value="TRNA(HIS) GUANYLYLTRANSFERASE-RELATED"/>
    <property type="match status" value="1"/>
</dbReference>
<comment type="cofactor">
    <cofactor evidence="14">
        <name>Mg(2+)</name>
        <dbReference type="ChEBI" id="CHEBI:18420"/>
    </cofactor>
    <text evidence="14">Binds 2 magnesium ions per subunit.</text>
</comment>
<evidence type="ECO:0000256" key="5">
    <source>
        <dbReference type="ARBA" id="ARBA00022723"/>
    </source>
</evidence>
<evidence type="ECO:0000259" key="15">
    <source>
        <dbReference type="Pfam" id="PF04446"/>
    </source>
</evidence>
<dbReference type="FunFam" id="3.30.70.3000:FF:000001">
    <property type="entry name" value="tRNA(His) guanylyltransferase"/>
    <property type="match status" value="1"/>
</dbReference>
<dbReference type="Pfam" id="PF14413">
    <property type="entry name" value="Thg1C"/>
    <property type="match status" value="1"/>
</dbReference>
<feature type="binding site" evidence="14">
    <location>
        <position position="30"/>
    </location>
    <ligand>
        <name>Mg(2+)</name>
        <dbReference type="ChEBI" id="CHEBI:18420"/>
        <label>1</label>
        <note>catalytic</note>
    </ligand>
</feature>
<evidence type="ECO:0000256" key="2">
    <source>
        <dbReference type="ARBA" id="ARBA00022679"/>
    </source>
</evidence>
<evidence type="ECO:0000256" key="7">
    <source>
        <dbReference type="ARBA" id="ARBA00022842"/>
    </source>
</evidence>
<evidence type="ECO:0000256" key="9">
    <source>
        <dbReference type="ARBA" id="ARBA00047281"/>
    </source>
</evidence>
<evidence type="ECO:0000256" key="12">
    <source>
        <dbReference type="PIRNR" id="PIRNR028980"/>
    </source>
</evidence>
<comment type="function">
    <text evidence="10">Adds a GMP to the 5'-end of tRNA(His) after transcription and RNase P cleavage. This step is essential for proper recognition of the tRNA and for the fidelity of protein synthesis. Also functions as a guanyl-nucleotide exchange factor/GEF for the MFN1 and MFN2 mitofusins thereby regulating mitochondrial fusion. By regulating both mitochondrial dynamics and bioenergetic function, it contributes to cell survival following oxidative stress.</text>
</comment>
<keyword evidence="3 12" id="KW-0819">tRNA processing</keyword>
<dbReference type="GO" id="GO:0006400">
    <property type="term" value="P:tRNA modification"/>
    <property type="evidence" value="ECO:0007669"/>
    <property type="project" value="UniProtKB-UniRule"/>
</dbReference>
<feature type="binding site" evidence="14">
    <location>
        <position position="29"/>
    </location>
    <ligand>
        <name>Mg(2+)</name>
        <dbReference type="ChEBI" id="CHEBI:18420"/>
        <label>1</label>
        <note>catalytic</note>
    </ligand>
</feature>
<evidence type="ECO:0000256" key="13">
    <source>
        <dbReference type="PIRSR" id="PIRSR028980-1"/>
    </source>
</evidence>
<dbReference type="OrthoDB" id="62560at2759"/>
<dbReference type="GO" id="GO:0008193">
    <property type="term" value="F:tRNA guanylyltransferase activity"/>
    <property type="evidence" value="ECO:0007669"/>
    <property type="project" value="UniProtKB-UniRule"/>
</dbReference>
<comment type="catalytic activity">
    <reaction evidence="9 12">
        <text>a 5'-end ribonucleotide-tRNA(His) + GTP + ATP + H2O = a 5'-end phospho-guanosine-ribonucleotide-tRNA(His) + AMP + 2 diphosphate + H(+)</text>
        <dbReference type="Rhea" id="RHEA:54564"/>
        <dbReference type="Rhea" id="RHEA-COMP:14193"/>
        <dbReference type="Rhea" id="RHEA-COMP:14917"/>
        <dbReference type="ChEBI" id="CHEBI:15377"/>
        <dbReference type="ChEBI" id="CHEBI:15378"/>
        <dbReference type="ChEBI" id="CHEBI:30616"/>
        <dbReference type="ChEBI" id="CHEBI:33019"/>
        <dbReference type="ChEBI" id="CHEBI:37565"/>
        <dbReference type="ChEBI" id="CHEBI:138282"/>
        <dbReference type="ChEBI" id="CHEBI:141847"/>
        <dbReference type="ChEBI" id="CHEBI:456215"/>
        <dbReference type="EC" id="2.7.7.79"/>
    </reaction>
</comment>
<dbReference type="EMBL" id="OV725079">
    <property type="protein sequence ID" value="CAH1395826.1"/>
    <property type="molecule type" value="Genomic_DNA"/>
</dbReference>